<dbReference type="EMBL" id="JBANRG010000021">
    <property type="protein sequence ID" value="KAK7456407.1"/>
    <property type="molecule type" value="Genomic_DNA"/>
</dbReference>
<name>A0ABR1JAY2_9AGAR</name>
<feature type="region of interest" description="Disordered" evidence="1">
    <location>
        <begin position="1"/>
        <end position="22"/>
    </location>
</feature>
<comment type="caution">
    <text evidence="2">The sequence shown here is derived from an EMBL/GenBank/DDBJ whole genome shotgun (WGS) entry which is preliminary data.</text>
</comment>
<evidence type="ECO:0000256" key="1">
    <source>
        <dbReference type="SAM" id="MobiDB-lite"/>
    </source>
</evidence>
<keyword evidence="3" id="KW-1185">Reference proteome</keyword>
<dbReference type="InterPro" id="IPR041078">
    <property type="entry name" value="Plavaka"/>
</dbReference>
<dbReference type="Proteomes" id="UP001498398">
    <property type="component" value="Unassembled WGS sequence"/>
</dbReference>
<protein>
    <submittedName>
        <fullName evidence="2">Uncharacterized protein</fullName>
    </submittedName>
</protein>
<gene>
    <name evidence="2" type="ORF">VKT23_010655</name>
</gene>
<dbReference type="Pfam" id="PF18759">
    <property type="entry name" value="Plavaka"/>
    <property type="match status" value="1"/>
</dbReference>
<proteinExistence type="predicted"/>
<sequence>MKHQMNPRPTRDHSAAYQDSHNIEDITMEDMTKSNKQGSNSSSFFIRISTHPTASISDQFVSLDNLAVPNESAPDTNTVPIPSKPLQCPWAPFRTRADFEYAEIAVCSKLPKEAVDAQLHGIHTDWAENAKITLRDYSDMIQSLTAARHVSLKVGTVEESYKGVLYTFSFNYRNPWEWIVSLVTDPTLAQSIAWYPVHKFLHQEGKITRLIDEPQTSDTWWKVQDSLKRTSDHPHCFLPLLIWLDKGNVTRKVKVHPIIARASFLPSVIRNASGNGSGILLGYVPSVSSILGHNDSTKPSEVTQLRRFRQKVYHKVLGKILGTLCKPAEFGEAVTCADTVTRVLYPGIPYAALDGEEAWTYACSRAASADFPCPRCLVPHDSLDAIMETFTQRTTETMRQVFLQASSASTETARNTILQSFGLHLIENSLWCLQNSSPYEAISYDKLHADDVGKWGKHLWPLLVLILERLDLKGKLNQKQVSVMSPPTFYADDI</sequence>
<evidence type="ECO:0000313" key="2">
    <source>
        <dbReference type="EMBL" id="KAK7456407.1"/>
    </source>
</evidence>
<accession>A0ABR1JAY2</accession>
<evidence type="ECO:0000313" key="3">
    <source>
        <dbReference type="Proteomes" id="UP001498398"/>
    </source>
</evidence>
<reference evidence="2 3" key="1">
    <citation type="submission" date="2024-01" db="EMBL/GenBank/DDBJ databases">
        <title>A draft genome for the cacao thread blight pathogen Marasmiellus scandens.</title>
        <authorList>
            <person name="Baruah I.K."/>
            <person name="Leung J."/>
            <person name="Bukari Y."/>
            <person name="Amoako-Attah I."/>
            <person name="Meinhardt L.W."/>
            <person name="Bailey B.A."/>
            <person name="Cohen S.P."/>
        </authorList>
    </citation>
    <scope>NUCLEOTIDE SEQUENCE [LARGE SCALE GENOMIC DNA]</scope>
    <source>
        <strain evidence="2 3">GH-19</strain>
    </source>
</reference>
<organism evidence="2 3">
    <name type="scientific">Marasmiellus scandens</name>
    <dbReference type="NCBI Taxonomy" id="2682957"/>
    <lineage>
        <taxon>Eukaryota</taxon>
        <taxon>Fungi</taxon>
        <taxon>Dikarya</taxon>
        <taxon>Basidiomycota</taxon>
        <taxon>Agaricomycotina</taxon>
        <taxon>Agaricomycetes</taxon>
        <taxon>Agaricomycetidae</taxon>
        <taxon>Agaricales</taxon>
        <taxon>Marasmiineae</taxon>
        <taxon>Omphalotaceae</taxon>
        <taxon>Marasmiellus</taxon>
    </lineage>
</organism>